<protein>
    <submittedName>
        <fullName evidence="1">Uncharacterized protein</fullName>
    </submittedName>
</protein>
<organism evidence="1">
    <name type="scientific">bioreactor metagenome</name>
    <dbReference type="NCBI Taxonomy" id="1076179"/>
    <lineage>
        <taxon>unclassified sequences</taxon>
        <taxon>metagenomes</taxon>
        <taxon>ecological metagenomes</taxon>
    </lineage>
</organism>
<accession>A0A645HI68</accession>
<evidence type="ECO:0000313" key="1">
    <source>
        <dbReference type="EMBL" id="MPN38286.1"/>
    </source>
</evidence>
<dbReference type="EMBL" id="VSSQ01093425">
    <property type="protein sequence ID" value="MPN38286.1"/>
    <property type="molecule type" value="Genomic_DNA"/>
</dbReference>
<comment type="caution">
    <text evidence="1">The sequence shown here is derived from an EMBL/GenBank/DDBJ whole genome shotgun (WGS) entry which is preliminary data.</text>
</comment>
<gene>
    <name evidence="1" type="ORF">SDC9_185810</name>
</gene>
<name>A0A645HI68_9ZZZZ</name>
<proteinExistence type="predicted"/>
<dbReference type="AlphaFoldDB" id="A0A645HI68"/>
<reference evidence="1" key="1">
    <citation type="submission" date="2019-08" db="EMBL/GenBank/DDBJ databases">
        <authorList>
            <person name="Kucharzyk K."/>
            <person name="Murdoch R.W."/>
            <person name="Higgins S."/>
            <person name="Loffler F."/>
        </authorList>
    </citation>
    <scope>NUCLEOTIDE SEQUENCE</scope>
</reference>
<sequence length="32" mass="3925">MMKYHLSLDTKNNDVPFFYENQWKGNLYNANE</sequence>